<feature type="transmembrane region" description="Helical" evidence="1">
    <location>
        <begin position="57"/>
        <end position="74"/>
    </location>
</feature>
<dbReference type="NCBIfam" id="TIGR00277">
    <property type="entry name" value="HDIG"/>
    <property type="match status" value="1"/>
</dbReference>
<dbReference type="Pfam" id="PF20971">
    <property type="entry name" value="MASE12"/>
    <property type="match status" value="1"/>
</dbReference>
<feature type="transmembrane region" description="Helical" evidence="1">
    <location>
        <begin position="16"/>
        <end position="37"/>
    </location>
</feature>
<dbReference type="InterPro" id="IPR048436">
    <property type="entry name" value="MASE12"/>
</dbReference>
<dbReference type="SMART" id="SM00471">
    <property type="entry name" value="HDc"/>
    <property type="match status" value="1"/>
</dbReference>
<feature type="transmembrane region" description="Helical" evidence="1">
    <location>
        <begin position="156"/>
        <end position="177"/>
    </location>
</feature>
<keyword evidence="1" id="KW-0472">Membrane</keyword>
<keyword evidence="4" id="KW-1185">Reference proteome</keyword>
<evidence type="ECO:0000313" key="4">
    <source>
        <dbReference type="Proteomes" id="UP000198312"/>
    </source>
</evidence>
<dbReference type="GO" id="GO:0016787">
    <property type="term" value="F:hydrolase activity"/>
    <property type="evidence" value="ECO:0007669"/>
    <property type="project" value="UniProtKB-KW"/>
</dbReference>
<dbReference type="RefSeq" id="WP_089063321.1">
    <property type="nucleotide sequence ID" value="NZ_CP022315.1"/>
</dbReference>
<accession>A0A220U8K2</accession>
<evidence type="ECO:0000256" key="1">
    <source>
        <dbReference type="SAM" id="Phobius"/>
    </source>
</evidence>
<keyword evidence="3" id="KW-0378">Hydrolase</keyword>
<name>A0A220U8K2_9BACI</name>
<dbReference type="Gene3D" id="1.10.3210.10">
    <property type="entry name" value="Hypothetical protein af1432"/>
    <property type="match status" value="1"/>
</dbReference>
<proteinExistence type="predicted"/>
<dbReference type="Proteomes" id="UP000198312">
    <property type="component" value="Chromosome"/>
</dbReference>
<dbReference type="PROSITE" id="PS51832">
    <property type="entry name" value="HD_GYP"/>
    <property type="match status" value="1"/>
</dbReference>
<dbReference type="AlphaFoldDB" id="A0A220U8K2"/>
<evidence type="ECO:0000259" key="2">
    <source>
        <dbReference type="PROSITE" id="PS51832"/>
    </source>
</evidence>
<dbReference type="InterPro" id="IPR037522">
    <property type="entry name" value="HD_GYP_dom"/>
</dbReference>
<feature type="transmembrane region" description="Helical" evidence="1">
    <location>
        <begin position="81"/>
        <end position="103"/>
    </location>
</feature>
<dbReference type="CDD" id="cd00077">
    <property type="entry name" value="HDc"/>
    <property type="match status" value="1"/>
</dbReference>
<dbReference type="PANTHER" id="PTHR43155">
    <property type="entry name" value="CYCLIC DI-GMP PHOSPHODIESTERASE PA4108-RELATED"/>
    <property type="match status" value="1"/>
</dbReference>
<dbReference type="KEGG" id="vil:CFK37_18825"/>
<keyword evidence="1" id="KW-1133">Transmembrane helix</keyword>
<sequence>MQKRLRASLLNEEKRTVIWFLWLFYTVYFVYDIFYNYLLPRFFWSSQQDLTDKGLNYFGYIIMLILLPIVFYLFKKNKPGIVKYVYFTVFTLINILTESWFYWGTDIPYSSGNAAEFVIVLFSPIFVNKRFFYFVSIGSILKYAIVGVILQDPVVLLPMLLFAVLALIAYILLNRFLSYVKAVKNSYDQQMEGIVKGIIASLELKDPYTRGHSERVAEYATRLAKATEKFNSSELKSFYYACLLHDIGKIQIPDSILSKSDKLTEEEYRVIKTHPVVGAETLRQVEGVSENIDVIYYHHERWDGSGYPEGLKEESIPLLPRVTAIADAFDAITSSRSYRPALSLDEAYRRIIAGKGTQFDPSLVDLFMKVYPSWVDYYNQHGSIA</sequence>
<dbReference type="SUPFAM" id="SSF109604">
    <property type="entry name" value="HD-domain/PDEase-like"/>
    <property type="match status" value="1"/>
</dbReference>
<reference evidence="3 4" key="1">
    <citation type="submission" date="2017-07" db="EMBL/GenBank/DDBJ databases">
        <title>Virgibacillus sp. LM2416.</title>
        <authorList>
            <person name="Tak E.J."/>
            <person name="Bae J.-W."/>
        </authorList>
    </citation>
    <scope>NUCLEOTIDE SEQUENCE [LARGE SCALE GENOMIC DNA]</scope>
    <source>
        <strain evidence="3 4">LM2416</strain>
    </source>
</reference>
<feature type="domain" description="HD-GYP" evidence="2">
    <location>
        <begin position="187"/>
        <end position="383"/>
    </location>
</feature>
<protein>
    <submittedName>
        <fullName evidence="3">Metal-dependent phosphohydrolase</fullName>
    </submittedName>
</protein>
<dbReference type="Pfam" id="PF13487">
    <property type="entry name" value="HD_5"/>
    <property type="match status" value="1"/>
</dbReference>
<dbReference type="InterPro" id="IPR006675">
    <property type="entry name" value="HDIG_dom"/>
</dbReference>
<feature type="transmembrane region" description="Helical" evidence="1">
    <location>
        <begin position="109"/>
        <end position="127"/>
    </location>
</feature>
<keyword evidence="1" id="KW-0812">Transmembrane</keyword>
<dbReference type="InterPro" id="IPR003607">
    <property type="entry name" value="HD/PDEase_dom"/>
</dbReference>
<evidence type="ECO:0000313" key="3">
    <source>
        <dbReference type="EMBL" id="ASK64063.1"/>
    </source>
</evidence>
<gene>
    <name evidence="3" type="ORF">CFK37_18825</name>
</gene>
<dbReference type="OrthoDB" id="9759601at2"/>
<feature type="transmembrane region" description="Helical" evidence="1">
    <location>
        <begin position="132"/>
        <end position="150"/>
    </location>
</feature>
<organism evidence="3 4">
    <name type="scientific">Virgibacillus phasianinus</name>
    <dbReference type="NCBI Taxonomy" id="2017483"/>
    <lineage>
        <taxon>Bacteria</taxon>
        <taxon>Bacillati</taxon>
        <taxon>Bacillota</taxon>
        <taxon>Bacilli</taxon>
        <taxon>Bacillales</taxon>
        <taxon>Bacillaceae</taxon>
        <taxon>Virgibacillus</taxon>
    </lineage>
</organism>
<dbReference type="EMBL" id="CP022315">
    <property type="protein sequence ID" value="ASK64063.1"/>
    <property type="molecule type" value="Genomic_DNA"/>
</dbReference>